<evidence type="ECO:0008006" key="3">
    <source>
        <dbReference type="Google" id="ProtNLM"/>
    </source>
</evidence>
<reference evidence="1 2" key="1">
    <citation type="submission" date="2017-03" db="EMBL/GenBank/DDBJ databases">
        <title>Genomes of endolithic fungi from Antarctica.</title>
        <authorList>
            <person name="Coleine C."/>
            <person name="Masonjones S."/>
            <person name="Stajich J.E."/>
        </authorList>
    </citation>
    <scope>NUCLEOTIDE SEQUENCE [LARGE SCALE GENOMIC DNA]</scope>
    <source>
        <strain evidence="1 2">CCFEE 6315</strain>
    </source>
</reference>
<sequence>MEAYRVYSPLTPTTRDFGRVTVGDGVVLQAVEMSCIPGTRFSEFQPRTPWLDPDTVKRYKRLLRNVATFFARSWYGGRTSSPALERCTGKVGRSILFRLEALERYLPSRALRVKARVTRQGVEQGGLDATPVVLTHGDFLPSNIMVEPVSWTVEGYVDWAEAEHLPTGMCLYGLEYLLGYVESGCGERVRSRFVYYEQVDELREAFWTALEEQVPAICHEDARRALELSCDVGILLWKGFAWDDGAIDRVVSPESDADEVACLEAWLVEKPNGSRHSSPSDDSPRSLFSTTLCGAWA</sequence>
<dbReference type="Gene3D" id="3.90.1200.10">
    <property type="match status" value="1"/>
</dbReference>
<dbReference type="Proteomes" id="UP000308549">
    <property type="component" value="Unassembled WGS sequence"/>
</dbReference>
<dbReference type="AlphaFoldDB" id="A0A4U0TPP5"/>
<comment type="caution">
    <text evidence="1">The sequence shown here is derived from an EMBL/GenBank/DDBJ whole genome shotgun (WGS) entry which is preliminary data.</text>
</comment>
<keyword evidence="2" id="KW-1185">Reference proteome</keyword>
<gene>
    <name evidence="1" type="ORF">B0A50_07054</name>
</gene>
<organism evidence="1 2">
    <name type="scientific">Salinomyces thailandicus</name>
    <dbReference type="NCBI Taxonomy" id="706561"/>
    <lineage>
        <taxon>Eukaryota</taxon>
        <taxon>Fungi</taxon>
        <taxon>Dikarya</taxon>
        <taxon>Ascomycota</taxon>
        <taxon>Pezizomycotina</taxon>
        <taxon>Dothideomycetes</taxon>
        <taxon>Dothideomycetidae</taxon>
        <taxon>Mycosphaerellales</taxon>
        <taxon>Teratosphaeriaceae</taxon>
        <taxon>Salinomyces</taxon>
    </lineage>
</organism>
<dbReference type="SUPFAM" id="SSF56112">
    <property type="entry name" value="Protein kinase-like (PK-like)"/>
    <property type="match status" value="1"/>
</dbReference>
<protein>
    <recommendedName>
        <fullName evidence="3">Aminoglycoside phosphotransferase domain-containing protein</fullName>
    </recommendedName>
</protein>
<proteinExistence type="predicted"/>
<accession>A0A4U0TPP5</accession>
<evidence type="ECO:0000313" key="2">
    <source>
        <dbReference type="Proteomes" id="UP000308549"/>
    </source>
</evidence>
<name>A0A4U0TPP5_9PEZI</name>
<evidence type="ECO:0000313" key="1">
    <source>
        <dbReference type="EMBL" id="TKA23772.1"/>
    </source>
</evidence>
<dbReference type="InterPro" id="IPR011009">
    <property type="entry name" value="Kinase-like_dom_sf"/>
</dbReference>
<dbReference type="EMBL" id="NAJL01000051">
    <property type="protein sequence ID" value="TKA23772.1"/>
    <property type="molecule type" value="Genomic_DNA"/>
</dbReference>
<dbReference type="OrthoDB" id="5598852at2759"/>